<organism evidence="1 2">
    <name type="scientific">Parascaris univalens</name>
    <name type="common">Nematode worm</name>
    <dbReference type="NCBI Taxonomy" id="6257"/>
    <lineage>
        <taxon>Eukaryota</taxon>
        <taxon>Metazoa</taxon>
        <taxon>Ecdysozoa</taxon>
        <taxon>Nematoda</taxon>
        <taxon>Chromadorea</taxon>
        <taxon>Rhabditida</taxon>
        <taxon>Spirurina</taxon>
        <taxon>Ascaridomorpha</taxon>
        <taxon>Ascaridoidea</taxon>
        <taxon>Ascarididae</taxon>
        <taxon>Parascaris</taxon>
    </lineage>
</organism>
<dbReference type="Proteomes" id="UP000887569">
    <property type="component" value="Unplaced"/>
</dbReference>
<evidence type="ECO:0000313" key="2">
    <source>
        <dbReference type="WBParaSite" id="PgR035X_g124_t01"/>
    </source>
</evidence>
<dbReference type="AlphaFoldDB" id="A0A915BE00"/>
<accession>A0A915BE00</accession>
<keyword evidence="1" id="KW-1185">Reference proteome</keyword>
<dbReference type="WBParaSite" id="PgR035X_g124_t01">
    <property type="protein sequence ID" value="PgR035X_g124_t01"/>
    <property type="gene ID" value="PgR035X_g124"/>
</dbReference>
<protein>
    <submittedName>
        <fullName evidence="2">Uncharacterized protein</fullName>
    </submittedName>
</protein>
<proteinExistence type="predicted"/>
<name>A0A915BE00_PARUN</name>
<reference evidence="2" key="1">
    <citation type="submission" date="2022-11" db="UniProtKB">
        <authorList>
            <consortium name="WormBaseParasite"/>
        </authorList>
    </citation>
    <scope>IDENTIFICATION</scope>
</reference>
<evidence type="ECO:0000313" key="1">
    <source>
        <dbReference type="Proteomes" id="UP000887569"/>
    </source>
</evidence>
<sequence length="78" mass="8840">MEGLKVCRPQRVTVVSPTRDTMIGIYKLNPRRSVSTMFGRALLGNIAYAQEEEEVTEEHEDECRTCDEIAEAENVHGE</sequence>